<evidence type="ECO:0000313" key="2">
    <source>
        <dbReference type="EMBL" id="RAL20853.1"/>
    </source>
</evidence>
<dbReference type="AlphaFoldDB" id="A0A364K0H9"/>
<keyword evidence="3" id="KW-1185">Reference proteome</keyword>
<gene>
    <name evidence="2" type="ORF">DL897_17625</name>
</gene>
<evidence type="ECO:0000256" key="1">
    <source>
        <dbReference type="SAM" id="MobiDB-lite"/>
    </source>
</evidence>
<protein>
    <submittedName>
        <fullName evidence="2">Uncharacterized protein</fullName>
    </submittedName>
</protein>
<feature type="region of interest" description="Disordered" evidence="1">
    <location>
        <begin position="1"/>
        <end position="45"/>
    </location>
</feature>
<dbReference type="EMBL" id="QJKK01000023">
    <property type="protein sequence ID" value="RAL20853.1"/>
    <property type="molecule type" value="Genomic_DNA"/>
</dbReference>
<dbReference type="OrthoDB" id="2068061at2"/>
<name>A0A364K0H9_9BACL</name>
<evidence type="ECO:0000313" key="3">
    <source>
        <dbReference type="Proteomes" id="UP000251213"/>
    </source>
</evidence>
<comment type="caution">
    <text evidence="2">The sequence shown here is derived from an EMBL/GenBank/DDBJ whole genome shotgun (WGS) entry which is preliminary data.</text>
</comment>
<feature type="compositionally biased region" description="Pro residues" evidence="1">
    <location>
        <begin position="16"/>
        <end position="41"/>
    </location>
</feature>
<reference evidence="2 3" key="1">
    <citation type="submission" date="2018-06" db="EMBL/GenBank/DDBJ databases">
        <title>Thermoflavimicrobium daqus sp. nov., a thermophilic microbe isolated from Moutai-flavour Daqu.</title>
        <authorList>
            <person name="Wang X."/>
            <person name="Zhou H."/>
        </authorList>
    </citation>
    <scope>NUCLEOTIDE SEQUENCE [LARGE SCALE GENOMIC DNA]</scope>
    <source>
        <strain evidence="2 3">FBKL4.011</strain>
    </source>
</reference>
<sequence length="111" mass="13193">MFESPYSYQAEIDQQPPQPGRRYPAPPPRPPVGLPATPPPGHGYVPADPRSLRRCLYRLVLIWRRGSRNPYWAWLIAVSRNVVSGYRWSQRRNIWVYFTININEIRYFQCY</sequence>
<accession>A0A364K0H9</accession>
<dbReference type="Proteomes" id="UP000251213">
    <property type="component" value="Unassembled WGS sequence"/>
</dbReference>
<reference evidence="2 3" key="2">
    <citation type="submission" date="2018-06" db="EMBL/GenBank/DDBJ databases">
        <authorList>
            <person name="Zhirakovskaya E."/>
        </authorList>
    </citation>
    <scope>NUCLEOTIDE SEQUENCE [LARGE SCALE GENOMIC DNA]</scope>
    <source>
        <strain evidence="2 3">FBKL4.011</strain>
    </source>
</reference>
<organism evidence="2 3">
    <name type="scientific">Thermoflavimicrobium daqui</name>
    <dbReference type="NCBI Taxonomy" id="2137476"/>
    <lineage>
        <taxon>Bacteria</taxon>
        <taxon>Bacillati</taxon>
        <taxon>Bacillota</taxon>
        <taxon>Bacilli</taxon>
        <taxon>Bacillales</taxon>
        <taxon>Thermoactinomycetaceae</taxon>
        <taxon>Thermoflavimicrobium</taxon>
    </lineage>
</organism>
<proteinExistence type="predicted"/>
<dbReference type="RefSeq" id="WP_113660426.1">
    <property type="nucleotide sequence ID" value="NZ_KZ845685.1"/>
</dbReference>